<dbReference type="SUPFAM" id="SSF52540">
    <property type="entry name" value="P-loop containing nucleoside triphosphate hydrolases"/>
    <property type="match status" value="1"/>
</dbReference>
<gene>
    <name evidence="3" type="ORF">SAMN04489716_3276</name>
</gene>
<dbReference type="InterPro" id="IPR018958">
    <property type="entry name" value="Knr4/Smi1-like_dom"/>
</dbReference>
<dbReference type="EMBL" id="LT629758">
    <property type="protein sequence ID" value="SDT31989.1"/>
    <property type="molecule type" value="Genomic_DNA"/>
</dbReference>
<dbReference type="Pfam" id="PF09346">
    <property type="entry name" value="SMI1_KNR4"/>
    <property type="match status" value="1"/>
</dbReference>
<accession>A0A1H1ZEE5</accession>
<dbReference type="Gene3D" id="3.40.1580.10">
    <property type="entry name" value="SMI1/KNR4-like"/>
    <property type="match status" value="1"/>
</dbReference>
<dbReference type="InterPro" id="IPR037883">
    <property type="entry name" value="Knr4/Smi1-like_sf"/>
</dbReference>
<dbReference type="InterPro" id="IPR027417">
    <property type="entry name" value="P-loop_NTPase"/>
</dbReference>
<feature type="region of interest" description="Disordered" evidence="1">
    <location>
        <begin position="267"/>
        <end position="296"/>
    </location>
</feature>
<evidence type="ECO:0000313" key="4">
    <source>
        <dbReference type="Proteomes" id="UP000198688"/>
    </source>
</evidence>
<dbReference type="Gene3D" id="3.40.50.300">
    <property type="entry name" value="P-loop containing nucleotide triphosphate hydrolases"/>
    <property type="match status" value="1"/>
</dbReference>
<sequence length="496" mass="52168">MNSGQRVVSSAVYCGSVERNWPGSGAWIVAATSAEVDWRRAVAGLAAAAEVPVAVVALGAPVTVESPVAVESPAAVDSSVAADEVGSGGPVGSGELVREHAAGLLEGVERLDLRRAMELIEALTRAYPLVIVSGEAGLLLALGPEGWALADLAVVLKAPVVLVTGPDEDAANLTTLALDALEGRGLHGAVVTVGDVELPVPVAGRIAADVTGDSFDPMLRATGTPVPPPPVEGFSGRRVVTALLGVFAVCVLVACVLGRCATPTTLATSQFEDPTGPRVATVPSLSADLTPSKRPDPCWEGRRRVTPAKPDTATTIRVNAAWKRIEMWLAANTPETLASLGPPATPEKIDELQRRMSVEFPPDLTVSLLRHDGAHRFSLPPFFHPSSLEGIFQDWQTSCQVLAGADTTWAEVWWHPRFVPFAADGAGGSLLTDQRPGGHGRVGEFDAESGTRFERWPDSVADLLDQTAAALETGEPFAGAYRPRIDEDKILDWEIL</sequence>
<keyword evidence="4" id="KW-1185">Reference proteome</keyword>
<evidence type="ECO:0000256" key="1">
    <source>
        <dbReference type="SAM" id="MobiDB-lite"/>
    </source>
</evidence>
<dbReference type="STRING" id="113562.SAMN04489716_3276"/>
<protein>
    <submittedName>
        <fullName evidence="3">Cell wall assembly regulator SMI1</fullName>
    </submittedName>
</protein>
<dbReference type="PANTHER" id="PTHR47432">
    <property type="entry name" value="CELL WALL ASSEMBLY REGULATOR SMI1"/>
    <property type="match status" value="1"/>
</dbReference>
<reference evidence="3 4" key="1">
    <citation type="submission" date="2016-10" db="EMBL/GenBank/DDBJ databases">
        <authorList>
            <person name="de Groot N.N."/>
        </authorList>
    </citation>
    <scope>NUCLEOTIDE SEQUENCE [LARGE SCALE GENOMIC DNA]</scope>
    <source>
        <strain evidence="3 4">DSM 43941</strain>
    </source>
</reference>
<dbReference type="SUPFAM" id="SSF160631">
    <property type="entry name" value="SMI1/KNR4-like"/>
    <property type="match status" value="1"/>
</dbReference>
<name>A0A1H1ZEE5_9ACTN</name>
<evidence type="ECO:0000259" key="2">
    <source>
        <dbReference type="SMART" id="SM00860"/>
    </source>
</evidence>
<feature type="domain" description="Knr4/Smi1-like" evidence="2">
    <location>
        <begin position="343"/>
        <end position="466"/>
    </location>
</feature>
<dbReference type="PANTHER" id="PTHR47432:SF1">
    <property type="entry name" value="CELL WALL ASSEMBLY REGULATOR SMI1"/>
    <property type="match status" value="1"/>
</dbReference>
<dbReference type="Proteomes" id="UP000198688">
    <property type="component" value="Chromosome I"/>
</dbReference>
<dbReference type="InterPro" id="IPR051873">
    <property type="entry name" value="KNR4/SMI1_regulator"/>
</dbReference>
<dbReference type="AlphaFoldDB" id="A0A1H1ZEE5"/>
<evidence type="ECO:0000313" key="3">
    <source>
        <dbReference type="EMBL" id="SDT31989.1"/>
    </source>
</evidence>
<proteinExistence type="predicted"/>
<dbReference type="SMART" id="SM00860">
    <property type="entry name" value="SMI1_KNR4"/>
    <property type="match status" value="1"/>
</dbReference>
<organism evidence="3 4">
    <name type="scientific">Actinoplanes derwentensis</name>
    <dbReference type="NCBI Taxonomy" id="113562"/>
    <lineage>
        <taxon>Bacteria</taxon>
        <taxon>Bacillati</taxon>
        <taxon>Actinomycetota</taxon>
        <taxon>Actinomycetes</taxon>
        <taxon>Micromonosporales</taxon>
        <taxon>Micromonosporaceae</taxon>
        <taxon>Actinoplanes</taxon>
    </lineage>
</organism>